<dbReference type="Gene3D" id="3.30.2010.10">
    <property type="entry name" value="Metalloproteases ('zincins'), catalytic domain"/>
    <property type="match status" value="1"/>
</dbReference>
<protein>
    <submittedName>
        <fullName evidence="2">M48 family metallopeptidase</fullName>
        <ecNumber evidence="2">3.4.24.-</ecNumber>
    </submittedName>
</protein>
<keyword evidence="2" id="KW-0378">Hydrolase</keyword>
<proteinExistence type="predicted"/>
<name>A0ABV8CPI6_9GAMM</name>
<dbReference type="InterPro" id="IPR053136">
    <property type="entry name" value="UTP_pyrophosphatase-like"/>
</dbReference>
<dbReference type="Proteomes" id="UP001595692">
    <property type="component" value="Unassembled WGS sequence"/>
</dbReference>
<reference evidence="3" key="1">
    <citation type="journal article" date="2019" name="Int. J. Syst. Evol. Microbiol.">
        <title>The Global Catalogue of Microorganisms (GCM) 10K type strain sequencing project: providing services to taxonomists for standard genome sequencing and annotation.</title>
        <authorList>
            <consortium name="The Broad Institute Genomics Platform"/>
            <consortium name="The Broad Institute Genome Sequencing Center for Infectious Disease"/>
            <person name="Wu L."/>
            <person name="Ma J."/>
        </authorList>
    </citation>
    <scope>NUCLEOTIDE SEQUENCE [LARGE SCALE GENOMIC DNA]</scope>
    <source>
        <strain evidence="3">CCUG 54939</strain>
    </source>
</reference>
<dbReference type="InterPro" id="IPR002725">
    <property type="entry name" value="YgjP-like_metallopeptidase"/>
</dbReference>
<comment type="caution">
    <text evidence="2">The sequence shown here is derived from an EMBL/GenBank/DDBJ whole genome shotgun (WGS) entry which is preliminary data.</text>
</comment>
<dbReference type="RefSeq" id="WP_377152419.1">
    <property type="nucleotide sequence ID" value="NZ_JBHSAF010000014.1"/>
</dbReference>
<gene>
    <name evidence="2" type="ORF">ACFOSS_11075</name>
</gene>
<evidence type="ECO:0000259" key="1">
    <source>
        <dbReference type="Pfam" id="PF01863"/>
    </source>
</evidence>
<dbReference type="EC" id="3.4.24.-" evidence="2"/>
<evidence type="ECO:0000313" key="3">
    <source>
        <dbReference type="Proteomes" id="UP001595692"/>
    </source>
</evidence>
<dbReference type="GO" id="GO:0016787">
    <property type="term" value="F:hydrolase activity"/>
    <property type="evidence" value="ECO:0007669"/>
    <property type="project" value="UniProtKB-KW"/>
</dbReference>
<dbReference type="PANTHER" id="PTHR30399">
    <property type="entry name" value="UNCHARACTERIZED PROTEIN YGJP"/>
    <property type="match status" value="1"/>
</dbReference>
<feature type="domain" description="YgjP-like metallopeptidase" evidence="1">
    <location>
        <begin position="73"/>
        <end position="156"/>
    </location>
</feature>
<keyword evidence="3" id="KW-1185">Reference proteome</keyword>
<dbReference type="CDD" id="cd07344">
    <property type="entry name" value="M48_yhfN_like"/>
    <property type="match status" value="1"/>
</dbReference>
<dbReference type="PANTHER" id="PTHR30399:SF1">
    <property type="entry name" value="UTP PYROPHOSPHATASE"/>
    <property type="match status" value="1"/>
</dbReference>
<dbReference type="Pfam" id="PF01863">
    <property type="entry name" value="YgjP-like"/>
    <property type="match status" value="1"/>
</dbReference>
<dbReference type="EMBL" id="JBHSAF010000014">
    <property type="protein sequence ID" value="MFC3914006.1"/>
    <property type="molecule type" value="Genomic_DNA"/>
</dbReference>
<accession>A0ABV8CPI6</accession>
<sequence>MQPKHLNYLAGYPESIQQQAQKLISSGKLAEWFAHRYGQQSHSVQNDKALYEYAMTLKERFMKHAAPLSRVQFDNKLNLVQQALGLNTQIARIQGGKLKAKNEIRIASLFKQTPDAFLRMIVVHELAHLKVKAHDRAFYQLCQHMEPDYHQLEFDLRLYLIWKETTVSPEK</sequence>
<organism evidence="2 3">
    <name type="scientific">Pseudaeromonas sharmana</name>
    <dbReference type="NCBI Taxonomy" id="328412"/>
    <lineage>
        <taxon>Bacteria</taxon>
        <taxon>Pseudomonadati</taxon>
        <taxon>Pseudomonadota</taxon>
        <taxon>Gammaproteobacteria</taxon>
        <taxon>Aeromonadales</taxon>
        <taxon>Aeromonadaceae</taxon>
        <taxon>Pseudaeromonas</taxon>
    </lineage>
</organism>
<evidence type="ECO:0000313" key="2">
    <source>
        <dbReference type="EMBL" id="MFC3914006.1"/>
    </source>
</evidence>